<evidence type="ECO:0000313" key="3">
    <source>
        <dbReference type="Proteomes" id="UP000183018"/>
    </source>
</evidence>
<protein>
    <submittedName>
        <fullName evidence="2">Serine/threonine protein kinase</fullName>
    </submittedName>
</protein>
<dbReference type="AlphaFoldDB" id="A0A1I3KNZ2"/>
<dbReference type="InterPro" id="IPR000719">
    <property type="entry name" value="Prot_kinase_dom"/>
</dbReference>
<evidence type="ECO:0000259" key="1">
    <source>
        <dbReference type="PROSITE" id="PS50011"/>
    </source>
</evidence>
<dbReference type="Proteomes" id="UP000183018">
    <property type="component" value="Unassembled WGS sequence"/>
</dbReference>
<dbReference type="GO" id="GO:0005524">
    <property type="term" value="F:ATP binding"/>
    <property type="evidence" value="ECO:0007669"/>
    <property type="project" value="InterPro"/>
</dbReference>
<dbReference type="CDD" id="cd00180">
    <property type="entry name" value="PKc"/>
    <property type="match status" value="1"/>
</dbReference>
<dbReference type="OrthoDB" id="9801841at2"/>
<organism evidence="2 3">
    <name type="scientific">Phytopseudomonas argentinensis</name>
    <dbReference type="NCBI Taxonomy" id="289370"/>
    <lineage>
        <taxon>Bacteria</taxon>
        <taxon>Pseudomonadati</taxon>
        <taxon>Pseudomonadota</taxon>
        <taxon>Gammaproteobacteria</taxon>
        <taxon>Pseudomonadales</taxon>
        <taxon>Pseudomonadaceae</taxon>
        <taxon>Phytopseudomonas</taxon>
    </lineage>
</organism>
<dbReference type="InterPro" id="IPR008271">
    <property type="entry name" value="Ser/Thr_kinase_AS"/>
</dbReference>
<dbReference type="PROSITE" id="PS00108">
    <property type="entry name" value="PROTEIN_KINASE_ST"/>
    <property type="match status" value="1"/>
</dbReference>
<gene>
    <name evidence="2" type="ORF">SAMN05216602_2624</name>
</gene>
<proteinExistence type="predicted"/>
<dbReference type="GO" id="GO:0004674">
    <property type="term" value="F:protein serine/threonine kinase activity"/>
    <property type="evidence" value="ECO:0007669"/>
    <property type="project" value="UniProtKB-KW"/>
</dbReference>
<evidence type="ECO:0000313" key="2">
    <source>
        <dbReference type="EMBL" id="SFI74209.1"/>
    </source>
</evidence>
<dbReference type="STRING" id="289370.SAMN05216602_2624"/>
<dbReference type="GO" id="GO:0005737">
    <property type="term" value="C:cytoplasm"/>
    <property type="evidence" value="ECO:0007669"/>
    <property type="project" value="TreeGrafter"/>
</dbReference>
<keyword evidence="3" id="KW-1185">Reference proteome</keyword>
<dbReference type="SMART" id="SM00220">
    <property type="entry name" value="S_TKc"/>
    <property type="match status" value="1"/>
</dbReference>
<name>A0A1I3KNZ2_9GAMM</name>
<sequence length="370" mass="42208">MPVDILKLPVQAQAVLAKFPEFQISDFNDSGANGYILIGRHNVLRKEVAIKIYFHPKDEIDQEPSIISAINHDHILKVYDARKIEETCSYYMMQVANDGDLHSFLTRYDISLGLAHKLLCQLLSGLSELHSSNNKIVHRDLKPENLLVHNDTIVIADFGSVRRINDDTGRAPASKHSILYRPPEAFGENAYFDFSSDTYQAGMIGFLLFGGKLSNDLLKQLSKAEIKELREIERTAHPCDASLFIDKCIEKRTASGKILDWESFPFYVPAKIKKTLKTATSKIDNRYKNTSEFLLDLSRSKSTLPDWIRTENGYELENWNKNDYLLTEDNDKIILKKRKHGTKNYRTDNSICGDNYNSAYALLKEQIGLP</sequence>
<feature type="domain" description="Protein kinase" evidence="1">
    <location>
        <begin position="22"/>
        <end position="267"/>
    </location>
</feature>
<dbReference type="Gene3D" id="1.10.510.10">
    <property type="entry name" value="Transferase(Phosphotransferase) domain 1"/>
    <property type="match status" value="1"/>
</dbReference>
<keyword evidence="2" id="KW-0808">Transferase</keyword>
<dbReference type="Pfam" id="PF00069">
    <property type="entry name" value="Pkinase"/>
    <property type="match status" value="1"/>
</dbReference>
<dbReference type="EMBL" id="FORC01000002">
    <property type="protein sequence ID" value="SFI74209.1"/>
    <property type="molecule type" value="Genomic_DNA"/>
</dbReference>
<reference evidence="3" key="1">
    <citation type="submission" date="2016-10" db="EMBL/GenBank/DDBJ databases">
        <authorList>
            <person name="Varghese N."/>
            <person name="Submissions S."/>
        </authorList>
    </citation>
    <scope>NUCLEOTIDE SEQUENCE [LARGE SCALE GENOMIC DNA]</scope>
    <source>
        <strain evidence="3">LMG 22563</strain>
    </source>
</reference>
<dbReference type="PANTHER" id="PTHR44167">
    <property type="entry name" value="OVARIAN-SPECIFIC SERINE/THREONINE-PROTEIN KINASE LOK-RELATED"/>
    <property type="match status" value="1"/>
</dbReference>
<keyword evidence="2" id="KW-0418">Kinase</keyword>
<keyword evidence="2" id="KW-0723">Serine/threonine-protein kinase</keyword>
<dbReference type="RefSeq" id="WP_074884311.1">
    <property type="nucleotide sequence ID" value="NZ_FORC01000002.1"/>
</dbReference>
<dbReference type="InterPro" id="IPR011009">
    <property type="entry name" value="Kinase-like_dom_sf"/>
</dbReference>
<dbReference type="SUPFAM" id="SSF56112">
    <property type="entry name" value="Protein kinase-like (PK-like)"/>
    <property type="match status" value="1"/>
</dbReference>
<dbReference type="PANTHER" id="PTHR44167:SF24">
    <property type="entry name" value="SERINE_THREONINE-PROTEIN KINASE CHK2"/>
    <property type="match status" value="1"/>
</dbReference>
<dbReference type="PROSITE" id="PS50011">
    <property type="entry name" value="PROTEIN_KINASE_DOM"/>
    <property type="match status" value="1"/>
</dbReference>
<accession>A0A1I3KNZ2</accession>